<dbReference type="Pfam" id="PF02566">
    <property type="entry name" value="OsmC"/>
    <property type="match status" value="1"/>
</dbReference>
<evidence type="ECO:0000313" key="2">
    <source>
        <dbReference type="Proteomes" id="UP000028252"/>
    </source>
</evidence>
<dbReference type="eggNOG" id="COG1765">
    <property type="taxonomic scope" value="Bacteria"/>
</dbReference>
<organism evidence="1 2">
    <name type="scientific">Marinobacterium lacunae</name>
    <dbReference type="NCBI Taxonomy" id="1232683"/>
    <lineage>
        <taxon>Bacteria</taxon>
        <taxon>Pseudomonadati</taxon>
        <taxon>Pseudomonadota</taxon>
        <taxon>Gammaproteobacteria</taxon>
        <taxon>Oceanospirillales</taxon>
        <taxon>Oceanospirillaceae</taxon>
        <taxon>Marinobacterium</taxon>
    </lineage>
</organism>
<dbReference type="PANTHER" id="PTHR35368:SF1">
    <property type="entry name" value="HYDROPEROXIDE REDUCTASE"/>
    <property type="match status" value="1"/>
</dbReference>
<dbReference type="InterPro" id="IPR015946">
    <property type="entry name" value="KH_dom-like_a/b"/>
</dbReference>
<evidence type="ECO:0000313" key="1">
    <source>
        <dbReference type="EMBL" id="KEA64571.1"/>
    </source>
</evidence>
<dbReference type="PANTHER" id="PTHR35368">
    <property type="entry name" value="HYDROPEROXIDE REDUCTASE"/>
    <property type="match status" value="1"/>
</dbReference>
<dbReference type="EMBL" id="JMQN01000015">
    <property type="protein sequence ID" value="KEA64571.1"/>
    <property type="molecule type" value="Genomic_DNA"/>
</dbReference>
<protein>
    <recommendedName>
        <fullName evidence="3">OsmC family protein</fullName>
    </recommendedName>
</protein>
<dbReference type="Proteomes" id="UP000028252">
    <property type="component" value="Unassembled WGS sequence"/>
</dbReference>
<proteinExistence type="predicted"/>
<dbReference type="STRING" id="1232683.ADIMK_1024"/>
<dbReference type="InterPro" id="IPR052924">
    <property type="entry name" value="OsmC/Ohr_hydroprdx_reductase"/>
</dbReference>
<sequence length="150" mass="16028">MAMKSISVTAYLGTAYTIEADIRGHRAIIDQPQAGGGSDLGPSPLELFLFSLAGCIGSIARIAATQQRIALRGMRISVEGDLNPAGLLGKPSEDRVGFQTITIAAEIDADLSDDAKLKFLDEVCARCPLHDNIHYETALRHSMLEADCTV</sequence>
<evidence type="ECO:0008006" key="3">
    <source>
        <dbReference type="Google" id="ProtNLM"/>
    </source>
</evidence>
<dbReference type="Gene3D" id="3.30.300.20">
    <property type="match status" value="1"/>
</dbReference>
<keyword evidence="2" id="KW-1185">Reference proteome</keyword>
<gene>
    <name evidence="1" type="ORF">ADIMK_1024</name>
</gene>
<dbReference type="InterPro" id="IPR036102">
    <property type="entry name" value="OsmC/Ohrsf"/>
</dbReference>
<dbReference type="SUPFAM" id="SSF82784">
    <property type="entry name" value="OsmC-like"/>
    <property type="match status" value="1"/>
</dbReference>
<dbReference type="RefSeq" id="WP_036184571.1">
    <property type="nucleotide sequence ID" value="NZ_JMQN01000015.1"/>
</dbReference>
<dbReference type="PATRIC" id="fig|1232683.4.peg.1014"/>
<accession>A0A081G1B6</accession>
<reference evidence="1 2" key="1">
    <citation type="submission" date="2014-04" db="EMBL/GenBank/DDBJ databases">
        <title>Marinobacterium kochiensis sp. nov., isolated from sediment sample collected from Kochi backwaters in Kerala, India.</title>
        <authorList>
            <person name="Singh A."/>
            <person name="Pinnaka A.K."/>
        </authorList>
    </citation>
    <scope>NUCLEOTIDE SEQUENCE [LARGE SCALE GENOMIC DNA]</scope>
    <source>
        <strain evidence="1 2">AK27</strain>
    </source>
</reference>
<comment type="caution">
    <text evidence="1">The sequence shown here is derived from an EMBL/GenBank/DDBJ whole genome shotgun (WGS) entry which is preliminary data.</text>
</comment>
<name>A0A081G1B6_9GAMM</name>
<dbReference type="AlphaFoldDB" id="A0A081G1B6"/>
<dbReference type="InterPro" id="IPR003718">
    <property type="entry name" value="OsmC/Ohr_fam"/>
</dbReference>
<dbReference type="OrthoDB" id="9789573at2"/>